<name>A0A1I0BUV0_9FIRM</name>
<dbReference type="GO" id="GO:0043565">
    <property type="term" value="F:sequence-specific DNA binding"/>
    <property type="evidence" value="ECO:0007669"/>
    <property type="project" value="InterPro"/>
</dbReference>
<comment type="caution">
    <text evidence="6">Lacks conserved residue(s) required for the propagation of feature annotation.</text>
</comment>
<evidence type="ECO:0000259" key="8">
    <source>
        <dbReference type="PROSITE" id="PS50110"/>
    </source>
</evidence>
<dbReference type="InterPro" id="IPR018062">
    <property type="entry name" value="HTH_AraC-typ_CS"/>
</dbReference>
<protein>
    <recommendedName>
        <fullName evidence="1">Stage 0 sporulation protein A homolog</fullName>
    </recommendedName>
</protein>
<dbReference type="Proteomes" id="UP000199800">
    <property type="component" value="Unassembled WGS sequence"/>
</dbReference>
<evidence type="ECO:0000256" key="5">
    <source>
        <dbReference type="ARBA" id="ARBA00024867"/>
    </source>
</evidence>
<feature type="domain" description="Response regulatory" evidence="8">
    <location>
        <begin position="3"/>
        <end position="120"/>
    </location>
</feature>
<dbReference type="InterPro" id="IPR001789">
    <property type="entry name" value="Sig_transdc_resp-reg_receiver"/>
</dbReference>
<evidence type="ECO:0000313" key="9">
    <source>
        <dbReference type="EMBL" id="SET10693.1"/>
    </source>
</evidence>
<evidence type="ECO:0000313" key="10">
    <source>
        <dbReference type="Proteomes" id="UP000199800"/>
    </source>
</evidence>
<evidence type="ECO:0000256" key="2">
    <source>
        <dbReference type="ARBA" id="ARBA00023015"/>
    </source>
</evidence>
<evidence type="ECO:0000256" key="4">
    <source>
        <dbReference type="ARBA" id="ARBA00023163"/>
    </source>
</evidence>
<evidence type="ECO:0000256" key="1">
    <source>
        <dbReference type="ARBA" id="ARBA00018672"/>
    </source>
</evidence>
<dbReference type="GO" id="GO:0003700">
    <property type="term" value="F:DNA-binding transcription factor activity"/>
    <property type="evidence" value="ECO:0007669"/>
    <property type="project" value="InterPro"/>
</dbReference>
<evidence type="ECO:0000256" key="3">
    <source>
        <dbReference type="ARBA" id="ARBA00023125"/>
    </source>
</evidence>
<dbReference type="Pfam" id="PF12833">
    <property type="entry name" value="HTH_18"/>
    <property type="match status" value="1"/>
</dbReference>
<dbReference type="Gene3D" id="3.40.50.2300">
    <property type="match status" value="1"/>
</dbReference>
<keyword evidence="2" id="KW-0805">Transcription regulation</keyword>
<dbReference type="SUPFAM" id="SSF46689">
    <property type="entry name" value="Homeodomain-like"/>
    <property type="match status" value="2"/>
</dbReference>
<dbReference type="OrthoDB" id="9794370at2"/>
<evidence type="ECO:0000259" key="7">
    <source>
        <dbReference type="PROSITE" id="PS01124"/>
    </source>
</evidence>
<dbReference type="RefSeq" id="WP_092477577.1">
    <property type="nucleotide sequence ID" value="NZ_FOHN01000008.1"/>
</dbReference>
<evidence type="ECO:0000256" key="6">
    <source>
        <dbReference type="PROSITE-ProRule" id="PRU00169"/>
    </source>
</evidence>
<dbReference type="SUPFAM" id="SSF52172">
    <property type="entry name" value="CheY-like"/>
    <property type="match status" value="1"/>
</dbReference>
<dbReference type="GO" id="GO:0000160">
    <property type="term" value="P:phosphorelay signal transduction system"/>
    <property type="evidence" value="ECO:0007669"/>
    <property type="project" value="InterPro"/>
</dbReference>
<dbReference type="SMART" id="SM00448">
    <property type="entry name" value="REC"/>
    <property type="match status" value="1"/>
</dbReference>
<feature type="domain" description="HTH araC/xylS-type" evidence="7">
    <location>
        <begin position="422"/>
        <end position="520"/>
    </location>
</feature>
<keyword evidence="4" id="KW-0804">Transcription</keyword>
<comment type="function">
    <text evidence="5">May play the central regulatory role in sporulation. It may be an element of the effector pathway responsible for the activation of sporulation genes in response to nutritional stress. Spo0A may act in concert with spo0H (a sigma factor) to control the expression of some genes that are critical to the sporulation process.</text>
</comment>
<dbReference type="PANTHER" id="PTHR43280">
    <property type="entry name" value="ARAC-FAMILY TRANSCRIPTIONAL REGULATOR"/>
    <property type="match status" value="1"/>
</dbReference>
<reference evidence="9 10" key="1">
    <citation type="submission" date="2016-10" db="EMBL/GenBank/DDBJ databases">
        <authorList>
            <person name="de Groot N.N."/>
        </authorList>
    </citation>
    <scope>NUCLEOTIDE SEQUENCE [LARGE SCALE GENOMIC DNA]</scope>
    <source>
        <strain evidence="9 10">DSM 1801</strain>
    </source>
</reference>
<dbReference type="STRING" id="29364.SAMN04487772_108101"/>
<dbReference type="AlphaFoldDB" id="A0A1I0BUV0"/>
<dbReference type="InterPro" id="IPR020449">
    <property type="entry name" value="Tscrpt_reg_AraC-type_HTH"/>
</dbReference>
<dbReference type="EMBL" id="FOHN01000008">
    <property type="protein sequence ID" value="SET10693.1"/>
    <property type="molecule type" value="Genomic_DNA"/>
</dbReference>
<dbReference type="InterPro" id="IPR018060">
    <property type="entry name" value="HTH_AraC"/>
</dbReference>
<dbReference type="Pfam" id="PF00072">
    <property type="entry name" value="Response_reg"/>
    <property type="match status" value="1"/>
</dbReference>
<dbReference type="PROSITE" id="PS50110">
    <property type="entry name" value="RESPONSE_REGULATORY"/>
    <property type="match status" value="1"/>
</dbReference>
<dbReference type="InterPro" id="IPR011006">
    <property type="entry name" value="CheY-like_superfamily"/>
</dbReference>
<proteinExistence type="predicted"/>
<organism evidence="9 10">
    <name type="scientific">[Clostridium] polysaccharolyticum</name>
    <dbReference type="NCBI Taxonomy" id="29364"/>
    <lineage>
        <taxon>Bacteria</taxon>
        <taxon>Bacillati</taxon>
        <taxon>Bacillota</taxon>
        <taxon>Clostridia</taxon>
        <taxon>Lachnospirales</taxon>
        <taxon>Lachnospiraceae</taxon>
    </lineage>
</organism>
<keyword evidence="10" id="KW-1185">Reference proteome</keyword>
<dbReference type="Gene3D" id="1.10.10.60">
    <property type="entry name" value="Homeodomain-like"/>
    <property type="match status" value="2"/>
</dbReference>
<gene>
    <name evidence="9" type="ORF">SAMN04487772_108101</name>
</gene>
<dbReference type="PROSITE" id="PS01124">
    <property type="entry name" value="HTH_ARAC_FAMILY_2"/>
    <property type="match status" value="1"/>
</dbReference>
<dbReference type="SMART" id="SM00342">
    <property type="entry name" value="HTH_ARAC"/>
    <property type="match status" value="1"/>
</dbReference>
<dbReference type="InterPro" id="IPR009057">
    <property type="entry name" value="Homeodomain-like_sf"/>
</dbReference>
<accession>A0A1I0BUV0</accession>
<dbReference type="PRINTS" id="PR00032">
    <property type="entry name" value="HTHARAC"/>
</dbReference>
<dbReference type="PROSITE" id="PS00041">
    <property type="entry name" value="HTH_ARAC_FAMILY_1"/>
    <property type="match status" value="1"/>
</dbReference>
<keyword evidence="3 9" id="KW-0238">DNA-binding</keyword>
<sequence length="528" mass="61389">MYKMLIAEQDIEQVELIREYTQNKFKEIEIVGVEDTGVSVLEFVEKNKLDIMVVAVQLKGASGLEVVRRIKERHKELQIIIISGFDYSDFVMDAMSYGVTDYMLKPLNMVEYTNVLAKIVEKLDGDRRNRVNRNLQERKKDQINVFVDYCFIYSFVWNDKSTYQIRKYQELLGLDEYGYVLNIEFGKIGKECVVDLDKDFILISHGIKDILSESVTCLVGPKLGKRMIVYVNQDKEEMKLGSGKTKAIALANKLRLEMVRCFGIEVRVGIGSKKKILEIHDSYEESIKALRYKEHSDVIHIEELVENTVSHKDYIEAETLFLQNAKLGKEECITQFAQLWEMLQQLNIHDAKNKVLEIIVILCHEIRVQIENEVNNLDYNGFMEQMNDMGWRELKDWAYSKVEYILKSVRTNRSTVKSAAVTEALAYINEHYNEELTLGHMAKYVNMTPQHFSKIFKEGTKMTYVEYLRNMRIKRAQEYLLQGILTISQISDAVGFKDANYFSRIFKRVTGKSPTQFANPDTDEINSN</sequence>
<dbReference type="PANTHER" id="PTHR43280:SF28">
    <property type="entry name" value="HTH-TYPE TRANSCRIPTIONAL ACTIVATOR RHAS"/>
    <property type="match status" value="1"/>
</dbReference>